<keyword evidence="4" id="KW-0720">Serine protease</keyword>
<comment type="similarity">
    <text evidence="1 5">Belongs to the peptidase S8 family.</text>
</comment>
<dbReference type="InterPro" id="IPR000209">
    <property type="entry name" value="Peptidase_S8/S53_dom"/>
</dbReference>
<dbReference type="PANTHER" id="PTHR43806">
    <property type="entry name" value="PEPTIDASE S8"/>
    <property type="match status" value="1"/>
</dbReference>
<dbReference type="AlphaFoldDB" id="A0A6A5TZ37"/>
<keyword evidence="8" id="KW-1185">Reference proteome</keyword>
<name>A0A6A5TZ37_9PLEO</name>
<evidence type="ECO:0000256" key="1">
    <source>
        <dbReference type="ARBA" id="ARBA00011073"/>
    </source>
</evidence>
<dbReference type="GO" id="GO:0004252">
    <property type="term" value="F:serine-type endopeptidase activity"/>
    <property type="evidence" value="ECO:0007669"/>
    <property type="project" value="InterPro"/>
</dbReference>
<evidence type="ECO:0000313" key="7">
    <source>
        <dbReference type="EMBL" id="KAF1957604.1"/>
    </source>
</evidence>
<dbReference type="PRINTS" id="PR00723">
    <property type="entry name" value="SUBTILISIN"/>
</dbReference>
<dbReference type="OrthoDB" id="206201at2759"/>
<keyword evidence="3" id="KW-0378">Hydrolase</keyword>
<comment type="caution">
    <text evidence="5">Lacks conserved residue(s) required for the propagation of feature annotation.</text>
</comment>
<feature type="domain" description="Peptidase S8/S53" evidence="6">
    <location>
        <begin position="2"/>
        <end position="181"/>
    </location>
</feature>
<dbReference type="PANTHER" id="PTHR43806:SF11">
    <property type="entry name" value="CEREVISIN-RELATED"/>
    <property type="match status" value="1"/>
</dbReference>
<reference evidence="7" key="1">
    <citation type="journal article" date="2020" name="Stud. Mycol.">
        <title>101 Dothideomycetes genomes: a test case for predicting lifestyles and emergence of pathogens.</title>
        <authorList>
            <person name="Haridas S."/>
            <person name="Albert R."/>
            <person name="Binder M."/>
            <person name="Bloem J."/>
            <person name="Labutti K."/>
            <person name="Salamov A."/>
            <person name="Andreopoulos B."/>
            <person name="Baker S."/>
            <person name="Barry K."/>
            <person name="Bills G."/>
            <person name="Bluhm B."/>
            <person name="Cannon C."/>
            <person name="Castanera R."/>
            <person name="Culley D."/>
            <person name="Daum C."/>
            <person name="Ezra D."/>
            <person name="Gonzalez J."/>
            <person name="Henrissat B."/>
            <person name="Kuo A."/>
            <person name="Liang C."/>
            <person name="Lipzen A."/>
            <person name="Lutzoni F."/>
            <person name="Magnuson J."/>
            <person name="Mondo S."/>
            <person name="Nolan M."/>
            <person name="Ohm R."/>
            <person name="Pangilinan J."/>
            <person name="Park H.-J."/>
            <person name="Ramirez L."/>
            <person name="Alfaro M."/>
            <person name="Sun H."/>
            <person name="Tritt A."/>
            <person name="Yoshinaga Y."/>
            <person name="Zwiers L.-H."/>
            <person name="Turgeon B."/>
            <person name="Goodwin S."/>
            <person name="Spatafora J."/>
            <person name="Crous P."/>
            <person name="Grigoriev I."/>
        </authorList>
    </citation>
    <scope>NUCLEOTIDE SEQUENCE</scope>
    <source>
        <strain evidence="7">CBS 675.92</strain>
    </source>
</reference>
<dbReference type="PROSITE" id="PS51892">
    <property type="entry name" value="SUBTILASE"/>
    <property type="match status" value="1"/>
</dbReference>
<dbReference type="Proteomes" id="UP000800035">
    <property type="component" value="Unassembled WGS sequence"/>
</dbReference>
<dbReference type="InterPro" id="IPR036852">
    <property type="entry name" value="Peptidase_S8/S53_dom_sf"/>
</dbReference>
<evidence type="ECO:0000259" key="6">
    <source>
        <dbReference type="Pfam" id="PF00082"/>
    </source>
</evidence>
<organism evidence="7 8">
    <name type="scientific">Byssothecium circinans</name>
    <dbReference type="NCBI Taxonomy" id="147558"/>
    <lineage>
        <taxon>Eukaryota</taxon>
        <taxon>Fungi</taxon>
        <taxon>Dikarya</taxon>
        <taxon>Ascomycota</taxon>
        <taxon>Pezizomycotina</taxon>
        <taxon>Dothideomycetes</taxon>
        <taxon>Pleosporomycetidae</taxon>
        <taxon>Pleosporales</taxon>
        <taxon>Massarineae</taxon>
        <taxon>Massarinaceae</taxon>
        <taxon>Byssothecium</taxon>
    </lineage>
</organism>
<dbReference type="Pfam" id="PF00082">
    <property type="entry name" value="Peptidase_S8"/>
    <property type="match status" value="1"/>
</dbReference>
<evidence type="ECO:0000256" key="3">
    <source>
        <dbReference type="ARBA" id="ARBA00022801"/>
    </source>
</evidence>
<dbReference type="InterPro" id="IPR015500">
    <property type="entry name" value="Peptidase_S8_subtilisin-rel"/>
</dbReference>
<gene>
    <name evidence="7" type="ORF">CC80DRAFT_393549</name>
</gene>
<dbReference type="EMBL" id="ML976989">
    <property type="protein sequence ID" value="KAF1957604.1"/>
    <property type="molecule type" value="Genomic_DNA"/>
</dbReference>
<protein>
    <submittedName>
        <fullName evidence="7">Subtilisin-like protein</fullName>
    </submittedName>
</protein>
<proteinExistence type="inferred from homology"/>
<dbReference type="Gene3D" id="3.40.50.200">
    <property type="entry name" value="Peptidase S8/S53 domain"/>
    <property type="match status" value="1"/>
</dbReference>
<evidence type="ECO:0000256" key="4">
    <source>
        <dbReference type="ARBA" id="ARBA00022825"/>
    </source>
</evidence>
<sequence>EDKVGHGTHCAGIILQVCPYADVHVYRVAQDDKGIDPKHVADALEDAIQENIDIVSMSFGWYDQDKHLQEVIEKAKDKGILMFAAHSNSGEWSDGGRFGRTFPARADEVIAIDSSDADGRPSSFNPSFESPMVRFIALGESVRSAYPINFPNDGDEEGYRRMSGNSVAAPVAAGIAGLILEFAR</sequence>
<accession>A0A6A5TZ37</accession>
<evidence type="ECO:0000256" key="2">
    <source>
        <dbReference type="ARBA" id="ARBA00022670"/>
    </source>
</evidence>
<dbReference type="InterPro" id="IPR050131">
    <property type="entry name" value="Peptidase_S8_subtilisin-like"/>
</dbReference>
<dbReference type="GO" id="GO:0006508">
    <property type="term" value="P:proteolysis"/>
    <property type="evidence" value="ECO:0007669"/>
    <property type="project" value="UniProtKB-KW"/>
</dbReference>
<feature type="non-terminal residue" evidence="7">
    <location>
        <position position="1"/>
    </location>
</feature>
<evidence type="ECO:0000256" key="5">
    <source>
        <dbReference type="PROSITE-ProRule" id="PRU01240"/>
    </source>
</evidence>
<feature type="non-terminal residue" evidence="7">
    <location>
        <position position="184"/>
    </location>
</feature>
<dbReference type="SUPFAM" id="SSF52743">
    <property type="entry name" value="Subtilisin-like"/>
    <property type="match status" value="1"/>
</dbReference>
<keyword evidence="2" id="KW-0645">Protease</keyword>
<evidence type="ECO:0000313" key="8">
    <source>
        <dbReference type="Proteomes" id="UP000800035"/>
    </source>
</evidence>